<dbReference type="EMBL" id="JABBWG010000010">
    <property type="protein sequence ID" value="KAG1819157.1"/>
    <property type="molecule type" value="Genomic_DNA"/>
</dbReference>
<gene>
    <name evidence="1" type="ORF">BJ212DRAFT_1199298</name>
</gene>
<evidence type="ECO:0000313" key="2">
    <source>
        <dbReference type="Proteomes" id="UP000807769"/>
    </source>
</evidence>
<protein>
    <submittedName>
        <fullName evidence="1">Uncharacterized protein</fullName>
    </submittedName>
</protein>
<evidence type="ECO:0000313" key="1">
    <source>
        <dbReference type="EMBL" id="KAG1819157.1"/>
    </source>
</evidence>
<feature type="non-terminal residue" evidence="1">
    <location>
        <position position="66"/>
    </location>
</feature>
<dbReference type="OrthoDB" id="4743193at2759"/>
<reference evidence="1" key="1">
    <citation type="journal article" date="2020" name="New Phytol.">
        <title>Comparative genomics reveals dynamic genome evolution in host specialist ectomycorrhizal fungi.</title>
        <authorList>
            <person name="Lofgren L.A."/>
            <person name="Nguyen N.H."/>
            <person name="Vilgalys R."/>
            <person name="Ruytinx J."/>
            <person name="Liao H.L."/>
            <person name="Branco S."/>
            <person name="Kuo A."/>
            <person name="LaButti K."/>
            <person name="Lipzen A."/>
            <person name="Andreopoulos W."/>
            <person name="Pangilinan J."/>
            <person name="Riley R."/>
            <person name="Hundley H."/>
            <person name="Na H."/>
            <person name="Barry K."/>
            <person name="Grigoriev I.V."/>
            <person name="Stajich J.E."/>
            <person name="Kennedy P.G."/>
        </authorList>
    </citation>
    <scope>NUCLEOTIDE SEQUENCE</scope>
    <source>
        <strain evidence="1">MN1</strain>
    </source>
</reference>
<feature type="non-terminal residue" evidence="1">
    <location>
        <position position="1"/>
    </location>
</feature>
<proteinExistence type="predicted"/>
<accession>A0A9P7EEL3</accession>
<dbReference type="Proteomes" id="UP000807769">
    <property type="component" value="Unassembled WGS sequence"/>
</dbReference>
<name>A0A9P7EEL3_9AGAM</name>
<sequence length="66" mass="7605">RELCKEVAELSLEQHGLHFKAASATVEQLEITFMSQFAVKMQDIALNLWNLVLALLNSRENHHQKM</sequence>
<organism evidence="1 2">
    <name type="scientific">Suillus subaureus</name>
    <dbReference type="NCBI Taxonomy" id="48587"/>
    <lineage>
        <taxon>Eukaryota</taxon>
        <taxon>Fungi</taxon>
        <taxon>Dikarya</taxon>
        <taxon>Basidiomycota</taxon>
        <taxon>Agaricomycotina</taxon>
        <taxon>Agaricomycetes</taxon>
        <taxon>Agaricomycetidae</taxon>
        <taxon>Boletales</taxon>
        <taxon>Suillineae</taxon>
        <taxon>Suillaceae</taxon>
        <taxon>Suillus</taxon>
    </lineage>
</organism>
<dbReference type="AlphaFoldDB" id="A0A9P7EEL3"/>
<dbReference type="GeneID" id="64623061"/>
<dbReference type="RefSeq" id="XP_041194834.1">
    <property type="nucleotide sequence ID" value="XM_041329044.1"/>
</dbReference>
<comment type="caution">
    <text evidence="1">The sequence shown here is derived from an EMBL/GenBank/DDBJ whole genome shotgun (WGS) entry which is preliminary data.</text>
</comment>
<keyword evidence="2" id="KW-1185">Reference proteome</keyword>